<dbReference type="EMBL" id="LR796697">
    <property type="protein sequence ID" value="CAB4160144.1"/>
    <property type="molecule type" value="Genomic_DNA"/>
</dbReference>
<proteinExistence type="predicted"/>
<accession>A0A6J5NY45</accession>
<gene>
    <name evidence="1" type="ORF">UFOVP723_79</name>
</gene>
<evidence type="ECO:0000313" key="1">
    <source>
        <dbReference type="EMBL" id="CAB4160144.1"/>
    </source>
</evidence>
<reference evidence="1" key="1">
    <citation type="submission" date="2020-04" db="EMBL/GenBank/DDBJ databases">
        <authorList>
            <person name="Chiriac C."/>
            <person name="Salcher M."/>
            <person name="Ghai R."/>
            <person name="Kavagutti S V."/>
        </authorList>
    </citation>
    <scope>NUCLEOTIDE SEQUENCE</scope>
</reference>
<sequence length="121" mass="14256">MNRRQQERVADLGRAFQSALEEIIDMGEGETRNDREEYEQPIPIEEEYEQSMPMPVDMNDKLAQYDVTIKHVHNGFIVSVGCQTFVFETFDKMAKYMAIYYNDPRGAFEKHHNGELLKQYL</sequence>
<protein>
    <submittedName>
        <fullName evidence="1">Uncharacterized protein</fullName>
    </submittedName>
</protein>
<organism evidence="1">
    <name type="scientific">uncultured Caudovirales phage</name>
    <dbReference type="NCBI Taxonomy" id="2100421"/>
    <lineage>
        <taxon>Viruses</taxon>
        <taxon>Duplodnaviria</taxon>
        <taxon>Heunggongvirae</taxon>
        <taxon>Uroviricota</taxon>
        <taxon>Caudoviricetes</taxon>
        <taxon>Peduoviridae</taxon>
        <taxon>Maltschvirus</taxon>
        <taxon>Maltschvirus maltsch</taxon>
    </lineage>
</organism>
<name>A0A6J5NY45_9CAUD</name>